<dbReference type="NCBIfam" id="TIGR03596">
    <property type="entry name" value="GTPase_YlqF"/>
    <property type="match status" value="1"/>
</dbReference>
<accession>A0A2S5RHV1</accession>
<dbReference type="GO" id="GO:0006412">
    <property type="term" value="P:translation"/>
    <property type="evidence" value="ECO:0007669"/>
    <property type="project" value="TreeGrafter"/>
</dbReference>
<dbReference type="PRINTS" id="PR00326">
    <property type="entry name" value="GTP1OBG"/>
</dbReference>
<comment type="caution">
    <text evidence="6">The sequence shown here is derived from an EMBL/GenBank/DDBJ whole genome shotgun (WGS) entry which is preliminary data.</text>
</comment>
<dbReference type="EMBL" id="PHNF01000001">
    <property type="protein sequence ID" value="PPE06802.1"/>
    <property type="molecule type" value="Genomic_DNA"/>
</dbReference>
<dbReference type="GO" id="GO:0005525">
    <property type="term" value="F:GTP binding"/>
    <property type="evidence" value="ECO:0007669"/>
    <property type="project" value="UniProtKB-KW"/>
</dbReference>
<keyword evidence="1 3" id="KW-0547">Nucleotide-binding</keyword>
<dbReference type="GO" id="GO:0003924">
    <property type="term" value="F:GTPase activity"/>
    <property type="evidence" value="ECO:0007669"/>
    <property type="project" value="TreeGrafter"/>
</dbReference>
<dbReference type="PANTHER" id="PTHR45782:SF4">
    <property type="entry name" value="MITOCHONDRIAL RIBOSOME-ASSOCIATED GTPASE 1"/>
    <property type="match status" value="1"/>
</dbReference>
<dbReference type="InterPro" id="IPR019991">
    <property type="entry name" value="GTP-bd_ribosome_bgen"/>
</dbReference>
<evidence type="ECO:0000256" key="4">
    <source>
        <dbReference type="PIRSR" id="PIRSR006230-1"/>
    </source>
</evidence>
<dbReference type="CDD" id="cd01856">
    <property type="entry name" value="YlqF"/>
    <property type="match status" value="1"/>
</dbReference>
<dbReference type="InterPro" id="IPR016478">
    <property type="entry name" value="GTPase_MTG1"/>
</dbReference>
<evidence type="ECO:0000259" key="5">
    <source>
        <dbReference type="PROSITE" id="PS51721"/>
    </source>
</evidence>
<dbReference type="RefSeq" id="WP_104207959.1">
    <property type="nucleotide sequence ID" value="NZ_PHNF01000001.1"/>
</dbReference>
<dbReference type="AlphaFoldDB" id="A0A2S5RHV1"/>
<comment type="function">
    <text evidence="3">Required for a late step of 50S ribosomal subunit assembly. Has GTPase activity.</text>
</comment>
<evidence type="ECO:0000313" key="7">
    <source>
        <dbReference type="Proteomes" id="UP000239785"/>
    </source>
</evidence>
<dbReference type="Gene3D" id="1.10.1580.10">
    <property type="match status" value="1"/>
</dbReference>
<dbReference type="PANTHER" id="PTHR45782">
    <property type="entry name" value="MITOCHONDRIAL RIBOSOME-ASSOCIATED GTPASE 1"/>
    <property type="match status" value="1"/>
</dbReference>
<feature type="binding site" evidence="4">
    <location>
        <position position="176"/>
    </location>
    <ligand>
        <name>GTP</name>
        <dbReference type="ChEBI" id="CHEBI:37565"/>
    </ligand>
</feature>
<comment type="similarity">
    <text evidence="3">Belongs to the TRAFAC class YlqF/YawG GTPase family. MTG1 subfamily.</text>
</comment>
<comment type="subcellular location">
    <subcellularLocation>
        <location evidence="3">Cytoplasm</location>
    </subcellularLocation>
</comment>
<dbReference type="OrthoDB" id="9779790at2"/>
<evidence type="ECO:0000256" key="2">
    <source>
        <dbReference type="ARBA" id="ARBA00023134"/>
    </source>
</evidence>
<dbReference type="InterPro" id="IPR027417">
    <property type="entry name" value="P-loop_NTPase"/>
</dbReference>
<reference evidence="6 7" key="1">
    <citation type="submission" date="2017-11" db="EMBL/GenBank/DDBJ databases">
        <title>Genome sequence of Mesoplasma corruscae ELCA-2 (ATCC 49579).</title>
        <authorList>
            <person name="Lo W.-S."/>
            <person name="Kuo C.-H."/>
        </authorList>
    </citation>
    <scope>NUCLEOTIDE SEQUENCE [LARGE SCALE GENOMIC DNA]</scope>
    <source>
        <strain evidence="6 7">ELCA-2</strain>
    </source>
</reference>
<dbReference type="InterPro" id="IPR030378">
    <property type="entry name" value="G_CP_dom"/>
</dbReference>
<gene>
    <name evidence="6" type="primary">rbgA</name>
    <name evidence="6" type="ORF">MCORR_v1c04330</name>
</gene>
<sequence>MAVDFNWFPGHMNKTLKAIEAKIPVVDLVIEVLDARAPYSSRNTTFSKILKNKPVLFIMAKADIADPKVTQEWKEYFAKEKREVLVLDNKNENIVKDLVDAINKATLEKQLKDKNKGMINSLINVLVIGIPNVGKSTLINRIVKNKNVKVGNKPGLTRGIQIIHLSKFISLLDTPGILPAKLDSEQVATNICAINSIKQGIYPQERVAGKIMQYVFNSYENVIETYFKISPKLQRPIQISETIILFELIGKSKKWYISEDLLDYNRVISHFLQCVIDQKFGRISFEKVLEAVPKEIEKIAKSDNEKKHMDITDLW</sequence>
<keyword evidence="7" id="KW-1185">Reference proteome</keyword>
<keyword evidence="2 3" id="KW-0342">GTP-binding</keyword>
<keyword evidence="3" id="KW-0963">Cytoplasm</keyword>
<name>A0A2S5RHV1_9MOLU</name>
<dbReference type="InterPro" id="IPR023179">
    <property type="entry name" value="GTP-bd_ortho_bundle_sf"/>
</dbReference>
<evidence type="ECO:0000256" key="3">
    <source>
        <dbReference type="PIRNR" id="PIRNR006230"/>
    </source>
</evidence>
<dbReference type="Proteomes" id="UP000239785">
    <property type="component" value="Unassembled WGS sequence"/>
</dbReference>
<evidence type="ECO:0000256" key="1">
    <source>
        <dbReference type="ARBA" id="ARBA00022741"/>
    </source>
</evidence>
<dbReference type="GO" id="GO:0005737">
    <property type="term" value="C:cytoplasm"/>
    <property type="evidence" value="ECO:0007669"/>
    <property type="project" value="UniProtKB-SubCell"/>
</dbReference>
<dbReference type="Gene3D" id="3.40.50.300">
    <property type="entry name" value="P-loop containing nucleotide triphosphate hydrolases"/>
    <property type="match status" value="1"/>
</dbReference>
<evidence type="ECO:0000313" key="6">
    <source>
        <dbReference type="EMBL" id="PPE06802.1"/>
    </source>
</evidence>
<protein>
    <recommendedName>
        <fullName evidence="3">Ribosome biogenesis GTPase A</fullName>
    </recommendedName>
</protein>
<proteinExistence type="inferred from homology"/>
<organism evidence="6 7">
    <name type="scientific">Mesoplasma corruscae</name>
    <dbReference type="NCBI Taxonomy" id="216874"/>
    <lineage>
        <taxon>Bacteria</taxon>
        <taxon>Bacillati</taxon>
        <taxon>Mycoplasmatota</taxon>
        <taxon>Mollicutes</taxon>
        <taxon>Entomoplasmatales</taxon>
        <taxon>Entomoplasmataceae</taxon>
        <taxon>Mesoplasma</taxon>
    </lineage>
</organism>
<dbReference type="SUPFAM" id="SSF52540">
    <property type="entry name" value="P-loop containing nucleoside triphosphate hydrolases"/>
    <property type="match status" value="1"/>
</dbReference>
<feature type="domain" description="CP-type G" evidence="5">
    <location>
        <begin position="13"/>
        <end position="180"/>
    </location>
</feature>
<feature type="binding site" evidence="4">
    <location>
        <begin position="132"/>
        <end position="137"/>
    </location>
    <ligand>
        <name>GTP</name>
        <dbReference type="ChEBI" id="CHEBI:37565"/>
    </ligand>
</feature>
<dbReference type="Pfam" id="PF01926">
    <property type="entry name" value="MMR_HSR1"/>
    <property type="match status" value="1"/>
</dbReference>
<dbReference type="InterPro" id="IPR006073">
    <property type="entry name" value="GTP-bd"/>
</dbReference>
<dbReference type="PROSITE" id="PS51721">
    <property type="entry name" value="G_CP"/>
    <property type="match status" value="1"/>
</dbReference>
<dbReference type="PIRSF" id="PIRSF006230">
    <property type="entry name" value="MG442"/>
    <property type="match status" value="1"/>
</dbReference>